<dbReference type="Proteomes" id="UP001595075">
    <property type="component" value="Unassembled WGS sequence"/>
</dbReference>
<evidence type="ECO:0000313" key="3">
    <source>
        <dbReference type="Proteomes" id="UP001595075"/>
    </source>
</evidence>
<protein>
    <submittedName>
        <fullName evidence="2">Uncharacterized protein</fullName>
    </submittedName>
</protein>
<evidence type="ECO:0000313" key="2">
    <source>
        <dbReference type="EMBL" id="KAL2070268.1"/>
    </source>
</evidence>
<gene>
    <name evidence="2" type="ORF">VTL71DRAFT_13294</name>
</gene>
<feature type="coiled-coil region" evidence="1">
    <location>
        <begin position="108"/>
        <end position="135"/>
    </location>
</feature>
<accession>A0ABR4CM11</accession>
<comment type="caution">
    <text evidence="2">The sequence shown here is derived from an EMBL/GenBank/DDBJ whole genome shotgun (WGS) entry which is preliminary data.</text>
</comment>
<keyword evidence="3" id="KW-1185">Reference proteome</keyword>
<dbReference type="EMBL" id="JAZHXI010000006">
    <property type="protein sequence ID" value="KAL2070268.1"/>
    <property type="molecule type" value="Genomic_DNA"/>
</dbReference>
<name>A0ABR4CM11_9HELO</name>
<reference evidence="2 3" key="1">
    <citation type="journal article" date="2024" name="Commun. Biol.">
        <title>Comparative genomic analysis of thermophilic fungi reveals convergent evolutionary adaptations and gene losses.</title>
        <authorList>
            <person name="Steindorff A.S."/>
            <person name="Aguilar-Pontes M.V."/>
            <person name="Robinson A.J."/>
            <person name="Andreopoulos B."/>
            <person name="LaButti K."/>
            <person name="Kuo A."/>
            <person name="Mondo S."/>
            <person name="Riley R."/>
            <person name="Otillar R."/>
            <person name="Haridas S."/>
            <person name="Lipzen A."/>
            <person name="Grimwood J."/>
            <person name="Schmutz J."/>
            <person name="Clum A."/>
            <person name="Reid I.D."/>
            <person name="Moisan M.C."/>
            <person name="Butler G."/>
            <person name="Nguyen T.T.M."/>
            <person name="Dewar K."/>
            <person name="Conant G."/>
            <person name="Drula E."/>
            <person name="Henrissat B."/>
            <person name="Hansel C."/>
            <person name="Singer S."/>
            <person name="Hutchinson M.I."/>
            <person name="de Vries R.P."/>
            <person name="Natvig D.O."/>
            <person name="Powell A.J."/>
            <person name="Tsang A."/>
            <person name="Grigoriev I.V."/>
        </authorList>
    </citation>
    <scope>NUCLEOTIDE SEQUENCE [LARGE SCALE GENOMIC DNA]</scope>
    <source>
        <strain evidence="2 3">CBS 494.80</strain>
    </source>
</reference>
<organism evidence="2 3">
    <name type="scientific">Oculimacula yallundae</name>
    <dbReference type="NCBI Taxonomy" id="86028"/>
    <lineage>
        <taxon>Eukaryota</taxon>
        <taxon>Fungi</taxon>
        <taxon>Dikarya</taxon>
        <taxon>Ascomycota</taxon>
        <taxon>Pezizomycotina</taxon>
        <taxon>Leotiomycetes</taxon>
        <taxon>Helotiales</taxon>
        <taxon>Ploettnerulaceae</taxon>
        <taxon>Oculimacula</taxon>
    </lineage>
</organism>
<proteinExistence type="predicted"/>
<keyword evidence="1" id="KW-0175">Coiled coil</keyword>
<evidence type="ECO:0000256" key="1">
    <source>
        <dbReference type="SAM" id="Coils"/>
    </source>
</evidence>
<sequence>MSDLPQAKQKQISGLVKVLSFSIRDVAFEIETTAIEYLKRTPVDETLHPHVDALKEMVEEAFAAYHEWESHILDNRSELTSNLFLMLPDFLAVLVDKITTTAFVRLSAEQLRIVFTLLKEEVKDTEEDYDEYQLHQGLGALSEVILEILAT</sequence>